<proteinExistence type="predicted"/>
<evidence type="ECO:0000313" key="3">
    <source>
        <dbReference type="EMBL" id="APZ93180.1"/>
    </source>
</evidence>
<dbReference type="InterPro" id="IPR031329">
    <property type="entry name" value="NEUT/ALK_ceramidase_N"/>
</dbReference>
<feature type="domain" description="Neutral/alkaline non-lysosomal ceramidase N-terminal" evidence="2">
    <location>
        <begin position="26"/>
        <end position="250"/>
    </location>
</feature>
<dbReference type="Pfam" id="PF04734">
    <property type="entry name" value="Ceramidase_alk"/>
    <property type="match status" value="1"/>
</dbReference>
<keyword evidence="4" id="KW-1185">Reference proteome</keyword>
<sequence length="472" mass="52397" precursor="true">MTRSLSAALLFSLLTNFAVADNATWKAGTAKANITPEQPLWMAGYGGRDKPAEGTYHDLWIRVVALEDANGHQGIVLSSDTLGIPQSIYNNTCAALKEKFGLDRSQIMLHSSHTHTGPVLRGALYDIYPLDDEQRQMIEAYSDDLEKKIVATIGEALAKLVPAKVSGGQGIATFAVNRRNNVEGEVPKLRETDGLQGPIDHDVPVLSVRSMDNELMAVVFGYACHNTNLSFYQWSGDYAGFAQYALEDVHPNAVAMFYMGCGADQNPIPRRTVELAKGYGLRLAAAVERVLAEPMQEFTPSLQTEHEFVTLNLGKEPTREELATMAGAGSSYVNRWAARLLKDVEAGKPLEHTYPYPLQAWKLGEKQKWITMGGEVVVDYALGFKKSYGDDTWVASYCNDVMAYIPSLRVLDEDIPPRKSARWGYEGNRSMMVYGRAAHRWADDIEELVADTVERLMERLKTKKQKPEPVSK</sequence>
<reference evidence="3 4" key="1">
    <citation type="journal article" date="2016" name="Front. Microbiol.">
        <title>Fuerstia marisgermanicae gen. nov., sp. nov., an Unusual Member of the Phylum Planctomycetes from the German Wadden Sea.</title>
        <authorList>
            <person name="Kohn T."/>
            <person name="Heuer A."/>
            <person name="Jogler M."/>
            <person name="Vollmers J."/>
            <person name="Boedeker C."/>
            <person name="Bunk B."/>
            <person name="Rast P."/>
            <person name="Borchert D."/>
            <person name="Glockner I."/>
            <person name="Freese H.M."/>
            <person name="Klenk H.P."/>
            <person name="Overmann J."/>
            <person name="Kaster A.K."/>
            <person name="Rohde M."/>
            <person name="Wiegand S."/>
            <person name="Jogler C."/>
        </authorList>
    </citation>
    <scope>NUCLEOTIDE SEQUENCE [LARGE SCALE GENOMIC DNA]</scope>
    <source>
        <strain evidence="3 4">NH11</strain>
    </source>
</reference>
<feature type="signal peptide" evidence="1">
    <location>
        <begin position="1"/>
        <end position="20"/>
    </location>
</feature>
<evidence type="ECO:0000259" key="2">
    <source>
        <dbReference type="Pfam" id="PF04734"/>
    </source>
</evidence>
<dbReference type="Proteomes" id="UP000187735">
    <property type="component" value="Chromosome"/>
</dbReference>
<dbReference type="KEGG" id="fmr:Fuma_02797"/>
<dbReference type="STRING" id="1891926.Fuma_02797"/>
<evidence type="ECO:0000256" key="1">
    <source>
        <dbReference type="SAM" id="SignalP"/>
    </source>
</evidence>
<organism evidence="3 4">
    <name type="scientific">Fuerstiella marisgermanici</name>
    <dbReference type="NCBI Taxonomy" id="1891926"/>
    <lineage>
        <taxon>Bacteria</taxon>
        <taxon>Pseudomonadati</taxon>
        <taxon>Planctomycetota</taxon>
        <taxon>Planctomycetia</taxon>
        <taxon>Planctomycetales</taxon>
        <taxon>Planctomycetaceae</taxon>
        <taxon>Fuerstiella</taxon>
    </lineage>
</organism>
<keyword evidence="1" id="KW-0732">Signal</keyword>
<keyword evidence="3" id="KW-0378">Hydrolase</keyword>
<feature type="chain" id="PRO_5012569027" evidence="1">
    <location>
        <begin position="21"/>
        <end position="472"/>
    </location>
</feature>
<dbReference type="GO" id="GO:0017040">
    <property type="term" value="F:N-acylsphingosine amidohydrolase activity"/>
    <property type="evidence" value="ECO:0007669"/>
    <property type="project" value="UniProtKB-EC"/>
</dbReference>
<dbReference type="AlphaFoldDB" id="A0A1P8WGM0"/>
<protein>
    <submittedName>
        <fullName evidence="3">Neutral ceramidase</fullName>
        <ecNumber evidence="3">3.5.1.23</ecNumber>
    </submittedName>
</protein>
<evidence type="ECO:0000313" key="4">
    <source>
        <dbReference type="Proteomes" id="UP000187735"/>
    </source>
</evidence>
<accession>A0A1P8WGM0</accession>
<dbReference type="EC" id="3.5.1.23" evidence="3"/>
<dbReference type="EMBL" id="CP017641">
    <property type="protein sequence ID" value="APZ93180.1"/>
    <property type="molecule type" value="Genomic_DNA"/>
</dbReference>
<name>A0A1P8WGM0_9PLAN</name>
<gene>
    <name evidence="3" type="ORF">Fuma_02797</name>
</gene>